<dbReference type="Proteomes" id="UP001165065">
    <property type="component" value="Unassembled WGS sequence"/>
</dbReference>
<feature type="domain" description="Protein kinase" evidence="12">
    <location>
        <begin position="319"/>
        <end position="587"/>
    </location>
</feature>
<dbReference type="PROSITE" id="PS50011">
    <property type="entry name" value="PROTEIN_KINASE_DOM"/>
    <property type="match status" value="1"/>
</dbReference>
<keyword evidence="4 10" id="KW-0067">ATP-binding</keyword>
<evidence type="ECO:0000256" key="10">
    <source>
        <dbReference type="PROSITE-ProRule" id="PRU10141"/>
    </source>
</evidence>
<dbReference type="EC" id="2.7.12.2" evidence="6"/>
<dbReference type="InterPro" id="IPR011009">
    <property type="entry name" value="Kinase-like_dom_sf"/>
</dbReference>
<dbReference type="EMBL" id="BRYA01000322">
    <property type="protein sequence ID" value="GMI47010.1"/>
    <property type="molecule type" value="Genomic_DNA"/>
</dbReference>
<dbReference type="Pfam" id="PF00069">
    <property type="entry name" value="Pkinase"/>
    <property type="match status" value="1"/>
</dbReference>
<proteinExistence type="inferred from homology"/>
<keyword evidence="1" id="KW-0808">Transferase</keyword>
<evidence type="ECO:0000313" key="14">
    <source>
        <dbReference type="Proteomes" id="UP001165065"/>
    </source>
</evidence>
<feature type="region of interest" description="Disordered" evidence="11">
    <location>
        <begin position="173"/>
        <end position="240"/>
    </location>
</feature>
<evidence type="ECO:0000256" key="11">
    <source>
        <dbReference type="SAM" id="MobiDB-lite"/>
    </source>
</evidence>
<protein>
    <recommendedName>
        <fullName evidence="6">mitogen-activated protein kinase kinase</fullName>
        <ecNumber evidence="6">2.7.12.2</ecNumber>
    </recommendedName>
</protein>
<dbReference type="PANTHER" id="PTHR48013">
    <property type="entry name" value="DUAL SPECIFICITY MITOGEN-ACTIVATED PROTEIN KINASE KINASE 5-RELATED"/>
    <property type="match status" value="1"/>
</dbReference>
<dbReference type="Gene3D" id="1.10.510.10">
    <property type="entry name" value="Transferase(Phosphotransferase) domain 1"/>
    <property type="match status" value="1"/>
</dbReference>
<dbReference type="InterPro" id="IPR017441">
    <property type="entry name" value="Protein_kinase_ATP_BS"/>
</dbReference>
<evidence type="ECO:0000256" key="6">
    <source>
        <dbReference type="ARBA" id="ARBA00038999"/>
    </source>
</evidence>
<evidence type="ECO:0000256" key="5">
    <source>
        <dbReference type="ARBA" id="ARBA00038035"/>
    </source>
</evidence>
<evidence type="ECO:0000313" key="13">
    <source>
        <dbReference type="EMBL" id="GMI47010.1"/>
    </source>
</evidence>
<evidence type="ECO:0000256" key="1">
    <source>
        <dbReference type="ARBA" id="ARBA00022679"/>
    </source>
</evidence>
<organism evidence="13 14">
    <name type="scientific">Triparma columacea</name>
    <dbReference type="NCBI Taxonomy" id="722753"/>
    <lineage>
        <taxon>Eukaryota</taxon>
        <taxon>Sar</taxon>
        <taxon>Stramenopiles</taxon>
        <taxon>Ochrophyta</taxon>
        <taxon>Bolidophyceae</taxon>
        <taxon>Parmales</taxon>
        <taxon>Triparmaceae</taxon>
        <taxon>Triparma</taxon>
    </lineage>
</organism>
<evidence type="ECO:0000256" key="8">
    <source>
        <dbReference type="ARBA" id="ARBA00049299"/>
    </source>
</evidence>
<accession>A0A9W7GN66</accession>
<keyword evidence="3" id="KW-0418">Kinase</keyword>
<comment type="catalytic activity">
    <reaction evidence="9">
        <text>L-tyrosyl-[protein] + ATP = O-phospho-L-tyrosyl-[protein] + ADP + H(+)</text>
        <dbReference type="Rhea" id="RHEA:10596"/>
        <dbReference type="Rhea" id="RHEA-COMP:10136"/>
        <dbReference type="Rhea" id="RHEA-COMP:20101"/>
        <dbReference type="ChEBI" id="CHEBI:15378"/>
        <dbReference type="ChEBI" id="CHEBI:30616"/>
        <dbReference type="ChEBI" id="CHEBI:46858"/>
        <dbReference type="ChEBI" id="CHEBI:61978"/>
        <dbReference type="ChEBI" id="CHEBI:456216"/>
        <dbReference type="EC" id="2.7.12.2"/>
    </reaction>
</comment>
<gene>
    <name evidence="13" type="ORF">TrCOL_g11138</name>
</gene>
<dbReference type="PROSITE" id="PS00107">
    <property type="entry name" value="PROTEIN_KINASE_ATP"/>
    <property type="match status" value="1"/>
</dbReference>
<dbReference type="SUPFAM" id="SSF56112">
    <property type="entry name" value="Protein kinase-like (PK-like)"/>
    <property type="match status" value="1"/>
</dbReference>
<dbReference type="GO" id="GO:0005524">
    <property type="term" value="F:ATP binding"/>
    <property type="evidence" value="ECO:0007669"/>
    <property type="project" value="UniProtKB-UniRule"/>
</dbReference>
<sequence>MGSTVSVDSNAKYLVLPDNQSQEVLPALVKEYVESIAHSVASRQADSTPSRLSPSNTMQLARKWSSAETLQLESTTQLKASGVLPRINSIQSIALTHKLKRLGSYTQMVASENIGSSKSTYKISFDRPNSRLVLDPLSGMKRIASTPAMKFPDELSRVSPELHPRTRILSEIQEVENESCPSSPIKGPPPSKPFPRLTIDIGSGGDEPAVLPQAENKSVLEASDSKPPPSFKPPPRLTLSKMTSFEDDEDWGLVSDDENEASTALSPRAMKPKLSMHAEDTQESYRITESGTIWIDELEEPITELGSAAKNYTTLRDRLVFLQKLGQGASGAVYKCVDLLSLDVVAVKIINIFDKAKRRQLVHELVALHSTINSANNRSENIVNFYDAFGNAGDATVGLIMEYMDGGSLEDIVAAGGCDNEIVLKSMSKQLLQGLNYLHETCRQIHRDLKPANVLINDKGDVKIGDFGVAKDMLSDNSQTSMNAAAQTFVGTLTYMSPERINGGEYGFASDVWSLGLTILTTAMGKLPIDTEGGYWSVMACVREDQPPSLDDDPKWSEQFRDFLSKCLTKDVELRPTCKQLLEHPFVASADDSYDSNTLKSSSPESKQFSERDLDFMLEAIIVHAEQMVERKAVFRRAESSEGATTISAMLTEMLLKKPDLLKNLAKSFSLDLDRVSEIVNTKIQRNAYLDFLEADSDDDL</sequence>
<evidence type="ECO:0000256" key="3">
    <source>
        <dbReference type="ARBA" id="ARBA00022777"/>
    </source>
</evidence>
<feature type="compositionally biased region" description="Pro residues" evidence="11">
    <location>
        <begin position="226"/>
        <end position="236"/>
    </location>
</feature>
<dbReference type="GO" id="GO:0004708">
    <property type="term" value="F:MAP kinase kinase activity"/>
    <property type="evidence" value="ECO:0007669"/>
    <property type="project" value="UniProtKB-EC"/>
</dbReference>
<comment type="catalytic activity">
    <reaction evidence="8">
        <text>L-threonyl-[protein] + ATP = O-phospho-L-threonyl-[protein] + ADP + H(+)</text>
        <dbReference type="Rhea" id="RHEA:46608"/>
        <dbReference type="Rhea" id="RHEA-COMP:11060"/>
        <dbReference type="Rhea" id="RHEA-COMP:11605"/>
        <dbReference type="ChEBI" id="CHEBI:15378"/>
        <dbReference type="ChEBI" id="CHEBI:30013"/>
        <dbReference type="ChEBI" id="CHEBI:30616"/>
        <dbReference type="ChEBI" id="CHEBI:61977"/>
        <dbReference type="ChEBI" id="CHEBI:456216"/>
        <dbReference type="EC" id="2.7.12.2"/>
    </reaction>
</comment>
<evidence type="ECO:0000256" key="9">
    <source>
        <dbReference type="ARBA" id="ARBA00051693"/>
    </source>
</evidence>
<dbReference type="SMART" id="SM00220">
    <property type="entry name" value="S_TKc"/>
    <property type="match status" value="1"/>
</dbReference>
<evidence type="ECO:0000259" key="12">
    <source>
        <dbReference type="PROSITE" id="PS50011"/>
    </source>
</evidence>
<feature type="region of interest" description="Disordered" evidence="11">
    <location>
        <begin position="258"/>
        <end position="280"/>
    </location>
</feature>
<dbReference type="OrthoDB" id="10252354at2759"/>
<dbReference type="AlphaFoldDB" id="A0A9W7GN66"/>
<reference evidence="14" key="1">
    <citation type="journal article" date="2023" name="Commun. Biol.">
        <title>Genome analysis of Parmales, the sister group of diatoms, reveals the evolutionary specialization of diatoms from phago-mixotrophs to photoautotrophs.</title>
        <authorList>
            <person name="Ban H."/>
            <person name="Sato S."/>
            <person name="Yoshikawa S."/>
            <person name="Yamada K."/>
            <person name="Nakamura Y."/>
            <person name="Ichinomiya M."/>
            <person name="Sato N."/>
            <person name="Blanc-Mathieu R."/>
            <person name="Endo H."/>
            <person name="Kuwata A."/>
            <person name="Ogata H."/>
        </authorList>
    </citation>
    <scope>NUCLEOTIDE SEQUENCE [LARGE SCALE GENOMIC DNA]</scope>
</reference>
<dbReference type="PANTHER" id="PTHR48013:SF9">
    <property type="entry name" value="DUAL SPECIFICITY MITOGEN-ACTIVATED PROTEIN KINASE KINASE 5"/>
    <property type="match status" value="1"/>
</dbReference>
<evidence type="ECO:0000256" key="4">
    <source>
        <dbReference type="ARBA" id="ARBA00022840"/>
    </source>
</evidence>
<name>A0A9W7GN66_9STRA</name>
<keyword evidence="2 10" id="KW-0547">Nucleotide-binding</keyword>
<evidence type="ECO:0000256" key="7">
    <source>
        <dbReference type="ARBA" id="ARBA00049014"/>
    </source>
</evidence>
<comment type="similarity">
    <text evidence="5">Belongs to the protein kinase superfamily. STE Ser/Thr protein kinase family. MAP kinase kinase subfamily.</text>
</comment>
<feature type="binding site" evidence="10">
    <location>
        <position position="348"/>
    </location>
    <ligand>
        <name>ATP</name>
        <dbReference type="ChEBI" id="CHEBI:30616"/>
    </ligand>
</feature>
<evidence type="ECO:0000256" key="2">
    <source>
        <dbReference type="ARBA" id="ARBA00022741"/>
    </source>
</evidence>
<dbReference type="InterPro" id="IPR000719">
    <property type="entry name" value="Prot_kinase_dom"/>
</dbReference>
<keyword evidence="14" id="KW-1185">Reference proteome</keyword>
<comment type="caution">
    <text evidence="13">The sequence shown here is derived from an EMBL/GenBank/DDBJ whole genome shotgun (WGS) entry which is preliminary data.</text>
</comment>
<comment type="catalytic activity">
    <reaction evidence="7">
        <text>L-seryl-[protein] + ATP = O-phospho-L-seryl-[protein] + ADP + H(+)</text>
        <dbReference type="Rhea" id="RHEA:17989"/>
        <dbReference type="Rhea" id="RHEA-COMP:9863"/>
        <dbReference type="Rhea" id="RHEA-COMP:11604"/>
        <dbReference type="ChEBI" id="CHEBI:15378"/>
        <dbReference type="ChEBI" id="CHEBI:29999"/>
        <dbReference type="ChEBI" id="CHEBI:30616"/>
        <dbReference type="ChEBI" id="CHEBI:83421"/>
        <dbReference type="ChEBI" id="CHEBI:456216"/>
        <dbReference type="EC" id="2.7.12.2"/>
    </reaction>
</comment>